<keyword evidence="3" id="KW-1185">Reference proteome</keyword>
<reference evidence="2 3" key="1">
    <citation type="submission" date="2016-05" db="EMBL/GenBank/DDBJ databases">
        <title>A degradative enzymes factory behind the ericoid mycorrhizal symbiosis.</title>
        <authorList>
            <consortium name="DOE Joint Genome Institute"/>
            <person name="Martino E."/>
            <person name="Morin E."/>
            <person name="Grelet G."/>
            <person name="Kuo A."/>
            <person name="Kohler A."/>
            <person name="Daghino S."/>
            <person name="Barry K."/>
            <person name="Choi C."/>
            <person name="Cichocki N."/>
            <person name="Clum A."/>
            <person name="Copeland A."/>
            <person name="Hainaut M."/>
            <person name="Haridas S."/>
            <person name="Labutti K."/>
            <person name="Lindquist E."/>
            <person name="Lipzen A."/>
            <person name="Khouja H.-R."/>
            <person name="Murat C."/>
            <person name="Ohm R."/>
            <person name="Olson A."/>
            <person name="Spatafora J."/>
            <person name="Veneault-Fourrey C."/>
            <person name="Henrissat B."/>
            <person name="Grigoriev I."/>
            <person name="Martin F."/>
            <person name="Perotto S."/>
        </authorList>
    </citation>
    <scope>NUCLEOTIDE SEQUENCE [LARGE SCALE GENOMIC DNA]</scope>
    <source>
        <strain evidence="2 3">UAMH 7357</strain>
    </source>
</reference>
<organism evidence="2 3">
    <name type="scientific">Hyaloscypha hepaticicola</name>
    <dbReference type="NCBI Taxonomy" id="2082293"/>
    <lineage>
        <taxon>Eukaryota</taxon>
        <taxon>Fungi</taxon>
        <taxon>Dikarya</taxon>
        <taxon>Ascomycota</taxon>
        <taxon>Pezizomycotina</taxon>
        <taxon>Leotiomycetes</taxon>
        <taxon>Helotiales</taxon>
        <taxon>Hyaloscyphaceae</taxon>
        <taxon>Hyaloscypha</taxon>
    </lineage>
</organism>
<dbReference type="EMBL" id="KZ613470">
    <property type="protein sequence ID" value="PMD25501.1"/>
    <property type="molecule type" value="Genomic_DNA"/>
</dbReference>
<dbReference type="Proteomes" id="UP000235672">
    <property type="component" value="Unassembled WGS sequence"/>
</dbReference>
<accession>A0A2J6QGU9</accession>
<evidence type="ECO:0000313" key="3">
    <source>
        <dbReference type="Proteomes" id="UP000235672"/>
    </source>
</evidence>
<keyword evidence="1" id="KW-0812">Transmembrane</keyword>
<keyword evidence="1" id="KW-1133">Transmembrane helix</keyword>
<proteinExistence type="predicted"/>
<evidence type="ECO:0000313" key="2">
    <source>
        <dbReference type="EMBL" id="PMD25501.1"/>
    </source>
</evidence>
<keyword evidence="1" id="KW-0472">Membrane</keyword>
<sequence>MEELVISTKVLKTARMKDSVTLVSLLLLECIIRGFLFHASGPPRSRASFYVRLRTADFMFPAGEYHSGLRPLKE</sequence>
<gene>
    <name evidence="2" type="ORF">NA56DRAFT_699437</name>
</gene>
<dbReference type="AlphaFoldDB" id="A0A2J6QGU9"/>
<dbReference type="OrthoDB" id="444127at2759"/>
<evidence type="ECO:0000256" key="1">
    <source>
        <dbReference type="SAM" id="Phobius"/>
    </source>
</evidence>
<name>A0A2J6QGU9_9HELO</name>
<protein>
    <submittedName>
        <fullName evidence="2">Uncharacterized protein</fullName>
    </submittedName>
</protein>
<feature type="transmembrane region" description="Helical" evidence="1">
    <location>
        <begin position="20"/>
        <end position="39"/>
    </location>
</feature>